<feature type="transmembrane region" description="Helical" evidence="1">
    <location>
        <begin position="27"/>
        <end position="44"/>
    </location>
</feature>
<proteinExistence type="predicted"/>
<dbReference type="AlphaFoldDB" id="A0A1P8K9B5"/>
<dbReference type="Proteomes" id="UP000186110">
    <property type="component" value="Chromosome"/>
</dbReference>
<evidence type="ECO:0000313" key="2">
    <source>
        <dbReference type="EMBL" id="APW42604.1"/>
    </source>
</evidence>
<keyword evidence="1" id="KW-0472">Membrane</keyword>
<accession>A0A1P8K9B5</accession>
<gene>
    <name evidence="2" type="ORF">RS694_08720</name>
</gene>
<sequence>MLIIKVLSGLAFMGSVAWYAAQPGYEPAIAIVTSLSAFIAVWLSDRKMKRQAGQSQTVAENGVGIQAGGDVSVGSIHSIEKTKNAE</sequence>
<keyword evidence="1" id="KW-1133">Transmembrane helix</keyword>
<reference evidence="2 3" key="1">
    <citation type="submission" date="2017-01" db="EMBL/GenBank/DDBJ databases">
        <authorList>
            <person name="Mah S.A."/>
            <person name="Swanson W.J."/>
            <person name="Moy G.W."/>
            <person name="Vacquier V.D."/>
        </authorList>
    </citation>
    <scope>NUCLEOTIDE SEQUENCE [LARGE SCALE GENOMIC DNA]</scope>
    <source>
        <strain evidence="2 3">DSM 22694</strain>
    </source>
</reference>
<keyword evidence="1" id="KW-0812">Transmembrane</keyword>
<dbReference type="STRING" id="1484693.RS694_08720"/>
<protein>
    <submittedName>
        <fullName evidence="2">Uncharacterized protein</fullName>
    </submittedName>
</protein>
<keyword evidence="3" id="KW-1185">Reference proteome</keyword>
<evidence type="ECO:0000256" key="1">
    <source>
        <dbReference type="SAM" id="Phobius"/>
    </source>
</evidence>
<organism evidence="2 3">
    <name type="scientific">Rhodoferax saidenbachensis</name>
    <dbReference type="NCBI Taxonomy" id="1484693"/>
    <lineage>
        <taxon>Bacteria</taxon>
        <taxon>Pseudomonadati</taxon>
        <taxon>Pseudomonadota</taxon>
        <taxon>Betaproteobacteria</taxon>
        <taxon>Burkholderiales</taxon>
        <taxon>Comamonadaceae</taxon>
        <taxon>Rhodoferax</taxon>
    </lineage>
</organism>
<evidence type="ECO:0000313" key="3">
    <source>
        <dbReference type="Proteomes" id="UP000186110"/>
    </source>
</evidence>
<dbReference type="RefSeq" id="WP_029708839.1">
    <property type="nucleotide sequence ID" value="NZ_CP019239.1"/>
</dbReference>
<name>A0A1P8K9B5_9BURK</name>
<dbReference type="KEGG" id="rsb:RS694_08720"/>
<dbReference type="EMBL" id="CP019239">
    <property type="protein sequence ID" value="APW42604.1"/>
    <property type="molecule type" value="Genomic_DNA"/>
</dbReference>